<proteinExistence type="predicted"/>
<sequence length="19" mass="1810">MGRQGVPGGMGPQGPAGQK</sequence>
<name>A0A8S2HLR2_9BILA</name>
<organism evidence="2 3">
    <name type="scientific">Didymodactylos carnosus</name>
    <dbReference type="NCBI Taxonomy" id="1234261"/>
    <lineage>
        <taxon>Eukaryota</taxon>
        <taxon>Metazoa</taxon>
        <taxon>Spiralia</taxon>
        <taxon>Gnathifera</taxon>
        <taxon>Rotifera</taxon>
        <taxon>Eurotatoria</taxon>
        <taxon>Bdelloidea</taxon>
        <taxon>Philodinida</taxon>
        <taxon>Philodinidae</taxon>
        <taxon>Didymodactylos</taxon>
    </lineage>
</organism>
<evidence type="ECO:0000313" key="3">
    <source>
        <dbReference type="Proteomes" id="UP000682733"/>
    </source>
</evidence>
<comment type="caution">
    <text evidence="2">The sequence shown here is derived from an EMBL/GenBank/DDBJ whole genome shotgun (WGS) entry which is preliminary data.</text>
</comment>
<dbReference type="EMBL" id="CAJNOK010002804">
    <property type="protein sequence ID" value="CAF0875663.1"/>
    <property type="molecule type" value="Genomic_DNA"/>
</dbReference>
<evidence type="ECO:0000313" key="2">
    <source>
        <dbReference type="EMBL" id="CAF3660047.1"/>
    </source>
</evidence>
<dbReference type="Proteomes" id="UP000682733">
    <property type="component" value="Unassembled WGS sequence"/>
</dbReference>
<accession>A0A8S2HLR2</accession>
<reference evidence="2" key="1">
    <citation type="submission" date="2021-02" db="EMBL/GenBank/DDBJ databases">
        <authorList>
            <person name="Nowell W R."/>
        </authorList>
    </citation>
    <scope>NUCLEOTIDE SEQUENCE</scope>
</reference>
<gene>
    <name evidence="1" type="ORF">OVA965_LOCUS8359</name>
    <name evidence="2" type="ORF">TMI583_LOCUS8351</name>
</gene>
<dbReference type="AlphaFoldDB" id="A0A8S2HLR2"/>
<dbReference type="EMBL" id="CAJOBA010002803">
    <property type="protein sequence ID" value="CAF3660047.1"/>
    <property type="molecule type" value="Genomic_DNA"/>
</dbReference>
<protein>
    <submittedName>
        <fullName evidence="2">Uncharacterized protein</fullName>
    </submittedName>
</protein>
<evidence type="ECO:0000313" key="1">
    <source>
        <dbReference type="EMBL" id="CAF0875663.1"/>
    </source>
</evidence>
<dbReference type="Proteomes" id="UP000677228">
    <property type="component" value="Unassembled WGS sequence"/>
</dbReference>
<feature type="non-terminal residue" evidence="2">
    <location>
        <position position="19"/>
    </location>
</feature>